<dbReference type="InterPro" id="IPR019734">
    <property type="entry name" value="TPR_rpt"/>
</dbReference>
<dbReference type="PANTHER" id="PTHR34220">
    <property type="entry name" value="SENSOR HISTIDINE KINASE YPDA"/>
    <property type="match status" value="1"/>
</dbReference>
<feature type="repeat" description="TPR" evidence="1">
    <location>
        <begin position="164"/>
        <end position="197"/>
    </location>
</feature>
<dbReference type="Gene3D" id="1.25.40.10">
    <property type="entry name" value="Tetratricopeptide repeat domain"/>
    <property type="match status" value="2"/>
</dbReference>
<dbReference type="GO" id="GO:0000155">
    <property type="term" value="F:phosphorelay sensor kinase activity"/>
    <property type="evidence" value="ECO:0007669"/>
    <property type="project" value="InterPro"/>
</dbReference>
<dbReference type="SUPFAM" id="SSF48452">
    <property type="entry name" value="TPR-like"/>
    <property type="match status" value="2"/>
</dbReference>
<keyword evidence="2" id="KW-0812">Transmembrane</keyword>
<dbReference type="InterPro" id="IPR010559">
    <property type="entry name" value="Sig_transdc_His_kin_internal"/>
</dbReference>
<dbReference type="Proteomes" id="UP000295468">
    <property type="component" value="Unassembled WGS sequence"/>
</dbReference>
<evidence type="ECO:0000256" key="2">
    <source>
        <dbReference type="SAM" id="Phobius"/>
    </source>
</evidence>
<feature type="transmembrane region" description="Helical" evidence="2">
    <location>
        <begin position="403"/>
        <end position="421"/>
    </location>
</feature>
<dbReference type="Pfam" id="PF13424">
    <property type="entry name" value="TPR_12"/>
    <property type="match status" value="2"/>
</dbReference>
<evidence type="ECO:0000313" key="5">
    <source>
        <dbReference type="EMBL" id="TDQ32625.1"/>
    </source>
</evidence>
<dbReference type="PANTHER" id="PTHR34220:SF7">
    <property type="entry name" value="SENSOR HISTIDINE KINASE YPDA"/>
    <property type="match status" value="1"/>
</dbReference>
<gene>
    <name evidence="5" type="ORF">CLV82_0458</name>
</gene>
<dbReference type="EMBL" id="SNYI01000001">
    <property type="protein sequence ID" value="TDQ32625.1"/>
    <property type="molecule type" value="Genomic_DNA"/>
</dbReference>
<feature type="domain" description="Signal transduction histidine kinase internal region" evidence="4">
    <location>
        <begin position="436"/>
        <end position="514"/>
    </location>
</feature>
<reference evidence="5 6" key="1">
    <citation type="submission" date="2019-03" db="EMBL/GenBank/DDBJ databases">
        <title>Genomic Encyclopedia of Archaeal and Bacterial Type Strains, Phase II (KMG-II): from individual species to whole genera.</title>
        <authorList>
            <person name="Goeker M."/>
        </authorList>
    </citation>
    <scope>NUCLEOTIDE SEQUENCE [LARGE SCALE GENOMIC DNA]</scope>
    <source>
        <strain evidence="5 6">DSM 18435</strain>
    </source>
</reference>
<dbReference type="SMART" id="SM00028">
    <property type="entry name" value="TPR"/>
    <property type="match status" value="7"/>
</dbReference>
<dbReference type="InterPro" id="IPR050640">
    <property type="entry name" value="Bact_2-comp_sensor_kinase"/>
</dbReference>
<proteinExistence type="predicted"/>
<accession>A0A4R6TN12</accession>
<dbReference type="AlphaFoldDB" id="A0A4R6TN12"/>
<dbReference type="RefSeq" id="WP_133642670.1">
    <property type="nucleotide sequence ID" value="NZ_SNYI01000001.1"/>
</dbReference>
<evidence type="ECO:0000259" key="4">
    <source>
        <dbReference type="Pfam" id="PF06580"/>
    </source>
</evidence>
<keyword evidence="3" id="KW-0732">Signal</keyword>
<evidence type="ECO:0000256" key="3">
    <source>
        <dbReference type="SAM" id="SignalP"/>
    </source>
</evidence>
<dbReference type="OrthoDB" id="6190788at2"/>
<feature type="signal peptide" evidence="3">
    <location>
        <begin position="1"/>
        <end position="23"/>
    </location>
</feature>
<sequence length="644" mass="74457">MKRAFPRNIICPLLMISGIFSNAQHDTAEFLRKTDSVLKVKPNTYKELDRVFSPYRKDSVLLTYLVRRSDSIQYFDGLAYAYNQLGIRSRDLANNSQAIRYHQQGLEAAIVANNMELRIHSLNMLGLDYLQSNAIKSALDYSKEALYLARSVKDPSPLIKSTMNASLNGIGNIYRTLEQYDLAIDLFREAVELELELGNIPQAAINYARIGESLEAMGNLEEALVNYNEALELNELVSSDQVQVMGNFGIAHVYVHQDKLEEALGIFNSILPLAEETGDMEMISAIYINIGWTYIHMDQHEDAKQYLGKGLRMAEEYNIYGNIYTAKTFFHDLYEKEGDFENALEYYEQAQTMRRKISNERNTRYVYDVISLAESEERNNRIESLAQENELVKLRLKRNQNTLIISTLVLALFILILYIFYRQYQLRSDKKLLTLEQTMLRSQMNPHFLFNSLNSIKLYIINNEKKNAVHYLNKFSKLVRKILDASSVKEISLAEELETVKLYMNIENIRFNNEINFTVRIDQQIDPHQVKVPSLILQPFLENALWHGLSSKEGEKNIELHISRENERFMQIAITDNGVGRDASEALKKSRVLKRKSLGIDITKERLQNFSKAYRNSFEIDIIDLFDRMRQPTGTQIVLHIPTA</sequence>
<dbReference type="PROSITE" id="PS50005">
    <property type="entry name" value="TPR"/>
    <property type="match status" value="3"/>
</dbReference>
<dbReference type="Pfam" id="PF13181">
    <property type="entry name" value="TPR_8"/>
    <property type="match status" value="1"/>
</dbReference>
<keyword evidence="1" id="KW-0802">TPR repeat</keyword>
<keyword evidence="6" id="KW-1185">Reference proteome</keyword>
<evidence type="ECO:0000256" key="1">
    <source>
        <dbReference type="PROSITE-ProRule" id="PRU00339"/>
    </source>
</evidence>
<dbReference type="InterPro" id="IPR011990">
    <property type="entry name" value="TPR-like_helical_dom_sf"/>
</dbReference>
<dbReference type="InterPro" id="IPR036890">
    <property type="entry name" value="HATPase_C_sf"/>
</dbReference>
<dbReference type="GO" id="GO:0016020">
    <property type="term" value="C:membrane"/>
    <property type="evidence" value="ECO:0007669"/>
    <property type="project" value="InterPro"/>
</dbReference>
<organism evidence="5 6">
    <name type="scientific">Zeaxanthinibacter enoshimensis</name>
    <dbReference type="NCBI Taxonomy" id="392009"/>
    <lineage>
        <taxon>Bacteria</taxon>
        <taxon>Pseudomonadati</taxon>
        <taxon>Bacteroidota</taxon>
        <taxon>Flavobacteriia</taxon>
        <taxon>Flavobacteriales</taxon>
        <taxon>Flavobacteriaceae</taxon>
        <taxon>Zeaxanthinibacter</taxon>
    </lineage>
</organism>
<protein>
    <submittedName>
        <fullName evidence="5">Tetratricopeptide repeat protein</fullName>
    </submittedName>
</protein>
<feature type="repeat" description="TPR" evidence="1">
    <location>
        <begin position="204"/>
        <end position="237"/>
    </location>
</feature>
<feature type="chain" id="PRO_5020677045" evidence="3">
    <location>
        <begin position="24"/>
        <end position="644"/>
    </location>
</feature>
<comment type="caution">
    <text evidence="5">The sequence shown here is derived from an EMBL/GenBank/DDBJ whole genome shotgun (WGS) entry which is preliminary data.</text>
</comment>
<evidence type="ECO:0000313" key="6">
    <source>
        <dbReference type="Proteomes" id="UP000295468"/>
    </source>
</evidence>
<keyword evidence="2" id="KW-1133">Transmembrane helix</keyword>
<keyword evidence="2" id="KW-0472">Membrane</keyword>
<name>A0A4R6TN12_9FLAO</name>
<dbReference type="SUPFAM" id="SSF55874">
    <property type="entry name" value="ATPase domain of HSP90 chaperone/DNA topoisomerase II/histidine kinase"/>
    <property type="match status" value="1"/>
</dbReference>
<dbReference type="Pfam" id="PF06580">
    <property type="entry name" value="His_kinase"/>
    <property type="match status" value="1"/>
</dbReference>
<feature type="repeat" description="TPR" evidence="1">
    <location>
        <begin position="284"/>
        <end position="317"/>
    </location>
</feature>
<dbReference type="Gene3D" id="3.30.565.10">
    <property type="entry name" value="Histidine kinase-like ATPase, C-terminal domain"/>
    <property type="match status" value="1"/>
</dbReference>